<gene>
    <name evidence="1" type="ORF">DFJ69_0567</name>
</gene>
<dbReference type="EMBL" id="QTTT01000001">
    <property type="protein sequence ID" value="REE95185.1"/>
    <property type="molecule type" value="Genomic_DNA"/>
</dbReference>
<evidence type="ECO:0000313" key="2">
    <source>
        <dbReference type="Proteomes" id="UP000256661"/>
    </source>
</evidence>
<protein>
    <recommendedName>
        <fullName evidence="3">Insertion element protein</fullName>
    </recommendedName>
</protein>
<keyword evidence="2" id="KW-1185">Reference proteome</keyword>
<evidence type="ECO:0008006" key="3">
    <source>
        <dbReference type="Google" id="ProtNLM"/>
    </source>
</evidence>
<organism evidence="1 2">
    <name type="scientific">Thermomonospora umbrina</name>
    <dbReference type="NCBI Taxonomy" id="111806"/>
    <lineage>
        <taxon>Bacteria</taxon>
        <taxon>Bacillati</taxon>
        <taxon>Actinomycetota</taxon>
        <taxon>Actinomycetes</taxon>
        <taxon>Streptosporangiales</taxon>
        <taxon>Thermomonosporaceae</taxon>
        <taxon>Thermomonospora</taxon>
    </lineage>
</organism>
<accession>A0A3D9SQG2</accession>
<sequence>MSERAAPFYCPYCGDEDLEPLEGDGSWYCRACVRAFRLKFLGVGAPGTAGPSHDRGVQ</sequence>
<dbReference type="RefSeq" id="WP_170177522.1">
    <property type="nucleotide sequence ID" value="NZ_QTTT01000001.1"/>
</dbReference>
<dbReference type="AlphaFoldDB" id="A0A3D9SQG2"/>
<dbReference type="SUPFAM" id="SSF57783">
    <property type="entry name" value="Zinc beta-ribbon"/>
    <property type="match status" value="1"/>
</dbReference>
<dbReference type="Proteomes" id="UP000256661">
    <property type="component" value="Unassembled WGS sequence"/>
</dbReference>
<comment type="caution">
    <text evidence="1">The sequence shown here is derived from an EMBL/GenBank/DDBJ whole genome shotgun (WGS) entry which is preliminary data.</text>
</comment>
<evidence type="ECO:0000313" key="1">
    <source>
        <dbReference type="EMBL" id="REE95185.1"/>
    </source>
</evidence>
<proteinExistence type="predicted"/>
<reference evidence="1 2" key="1">
    <citation type="submission" date="2018-08" db="EMBL/GenBank/DDBJ databases">
        <title>Sequencing the genomes of 1000 actinobacteria strains.</title>
        <authorList>
            <person name="Klenk H.-P."/>
        </authorList>
    </citation>
    <scope>NUCLEOTIDE SEQUENCE [LARGE SCALE GENOMIC DNA]</scope>
    <source>
        <strain evidence="1 2">DSM 43927</strain>
    </source>
</reference>
<name>A0A3D9SQG2_9ACTN</name>